<keyword evidence="1" id="KW-0472">Membrane</keyword>
<keyword evidence="1" id="KW-0812">Transmembrane</keyword>
<dbReference type="EMBL" id="CP062796">
    <property type="protein sequence ID" value="QUL97630.1"/>
    <property type="molecule type" value="Genomic_DNA"/>
</dbReference>
<evidence type="ECO:0000256" key="1">
    <source>
        <dbReference type="SAM" id="Phobius"/>
    </source>
</evidence>
<reference evidence="2" key="2">
    <citation type="journal article" date="2023" name="Biology">
        <title>Prokaryotic Life Associated with Coal-Fire Gas Vents Revealed by Metagenomics.</title>
        <authorList>
            <person name="Kadnikov V.V."/>
            <person name="Mardanov A.V."/>
            <person name="Beletsky A.V."/>
            <person name="Karnachuk O.V."/>
            <person name="Ravin N.V."/>
        </authorList>
    </citation>
    <scope>NUCLEOTIDE SEQUENCE</scope>
    <source>
        <strain evidence="2">Bu02</strain>
    </source>
</reference>
<proteinExistence type="predicted"/>
<feature type="transmembrane region" description="Helical" evidence="1">
    <location>
        <begin position="6"/>
        <end position="23"/>
    </location>
</feature>
<organism evidence="2">
    <name type="scientific">Candidatus Fermentithermobacillus carboniphilus</name>
    <dbReference type="NCBI Taxonomy" id="3085328"/>
    <lineage>
        <taxon>Bacteria</taxon>
        <taxon>Bacillati</taxon>
        <taxon>Bacillota</taxon>
        <taxon>Candidatus Fermentithermobacillia</taxon>
        <taxon>Candidatus Fermentithermobacillales</taxon>
        <taxon>Candidatus Fermentithermobacillaceae</taxon>
        <taxon>Candidatus Fermentithermobacillus</taxon>
    </lineage>
</organism>
<evidence type="ECO:0000313" key="2">
    <source>
        <dbReference type="EMBL" id="QUL97630.1"/>
    </source>
</evidence>
<feature type="transmembrane region" description="Helical" evidence="1">
    <location>
        <begin position="131"/>
        <end position="149"/>
    </location>
</feature>
<feature type="transmembrane region" description="Helical" evidence="1">
    <location>
        <begin position="30"/>
        <end position="49"/>
    </location>
</feature>
<reference evidence="2" key="1">
    <citation type="submission" date="2020-10" db="EMBL/GenBank/DDBJ databases">
        <authorList>
            <person name="Kadnikov V."/>
            <person name="Beletsky A.V."/>
            <person name="Mardanov A.V."/>
            <person name="Karnachuk O.V."/>
            <person name="Ravin N.V."/>
        </authorList>
    </citation>
    <scope>NUCLEOTIDE SEQUENCE</scope>
    <source>
        <strain evidence="2">Bu02</strain>
    </source>
</reference>
<dbReference type="AlphaFoldDB" id="A0AAT9L9E4"/>
<sequence length="201" mass="23503">MSTNPQVWVAAFCTLAVYSYLYKENFFYRLAEYSLVALYTSYTIALYWHNYLKPYWKTYFIEEKQYYFAIMGFFGLLLYARYLPPKYQWLARYPVAAYVGWGLGGQLARAPRPAMTQAIDSMRKLTSVNNVLFFLFFLAAMTYFFFTVWKQSKLLAGSSKFGRYVLMVAFGAAFGNTVQGRISLFLNRLSFLLTDWLGIKI</sequence>
<feature type="transmembrane region" description="Helical" evidence="1">
    <location>
        <begin position="65"/>
        <end position="83"/>
    </location>
</feature>
<protein>
    <submittedName>
        <fullName evidence="2">Uncharacterized protein</fullName>
    </submittedName>
</protein>
<dbReference type="KEGG" id="fcz:IMF26_05740"/>
<name>A0AAT9L9E4_9FIRM</name>
<keyword evidence="1" id="KW-1133">Transmembrane helix</keyword>
<gene>
    <name evidence="2" type="ORF">IMF26_05740</name>
</gene>
<accession>A0AAT9L9E4</accession>
<feature type="transmembrane region" description="Helical" evidence="1">
    <location>
        <begin position="161"/>
        <end position="178"/>
    </location>
</feature>